<dbReference type="EMBL" id="FXTU01000005">
    <property type="protein sequence ID" value="SMP25557.1"/>
    <property type="molecule type" value="Genomic_DNA"/>
</dbReference>
<keyword evidence="2" id="KW-1185">Reference proteome</keyword>
<protein>
    <recommendedName>
        <fullName evidence="3">Peptidase S24/S26A/S26B/S26C domain-containing protein</fullName>
    </recommendedName>
</protein>
<sequence>MGKREVAIVGKGFTKDFFDVDAFDCDLHKYPMLCVDKSHSAIIAFELADMGLSQMGLKPGDYLLFSDFCTDSVHNKIILVRMEDRYIIRLAKAISPDTSIVGTPGDIYPSMVLPSENIRIIGVMSGFIKPHDNLEILPGGDL</sequence>
<dbReference type="AlphaFoldDB" id="A0AA46AGA3"/>
<comment type="caution">
    <text evidence="1">The sequence shown here is derived from an EMBL/GenBank/DDBJ whole genome shotgun (WGS) entry which is preliminary data.</text>
</comment>
<evidence type="ECO:0000313" key="1">
    <source>
        <dbReference type="EMBL" id="SMP25557.1"/>
    </source>
</evidence>
<accession>A0AA46AGA3</accession>
<evidence type="ECO:0000313" key="2">
    <source>
        <dbReference type="Proteomes" id="UP001157946"/>
    </source>
</evidence>
<dbReference type="SUPFAM" id="SSF51306">
    <property type="entry name" value="LexA/Signal peptidase"/>
    <property type="match status" value="1"/>
</dbReference>
<dbReference type="Proteomes" id="UP001157946">
    <property type="component" value="Unassembled WGS sequence"/>
</dbReference>
<dbReference type="InterPro" id="IPR036286">
    <property type="entry name" value="LexA/Signal_pep-like_sf"/>
</dbReference>
<gene>
    <name evidence="1" type="ORF">SAMN06265361_10533</name>
</gene>
<dbReference type="RefSeq" id="WP_102991135.1">
    <property type="nucleotide sequence ID" value="NZ_FXTU01000005.1"/>
</dbReference>
<proteinExistence type="predicted"/>
<reference evidence="1" key="1">
    <citation type="submission" date="2017-05" db="EMBL/GenBank/DDBJ databases">
        <authorList>
            <person name="Varghese N."/>
            <person name="Submissions S."/>
        </authorList>
    </citation>
    <scope>NUCLEOTIDE SEQUENCE</scope>
    <source>
        <strain evidence="1">DSM 45262</strain>
    </source>
</reference>
<evidence type="ECO:0008006" key="3">
    <source>
        <dbReference type="Google" id="ProtNLM"/>
    </source>
</evidence>
<organism evidence="1 2">
    <name type="scientific">Laceyella tengchongensis</name>
    <dbReference type="NCBI Taxonomy" id="574699"/>
    <lineage>
        <taxon>Bacteria</taxon>
        <taxon>Bacillati</taxon>
        <taxon>Bacillota</taxon>
        <taxon>Bacilli</taxon>
        <taxon>Bacillales</taxon>
        <taxon>Thermoactinomycetaceae</taxon>
        <taxon>Laceyella</taxon>
    </lineage>
</organism>
<name>A0AA46AGA3_9BACL</name>